<dbReference type="Proteomes" id="UP000002615">
    <property type="component" value="Segment"/>
</dbReference>
<protein>
    <submittedName>
        <fullName evidence="1">Uncharacterized protein</fullName>
    </submittedName>
</protein>
<evidence type="ECO:0000313" key="2">
    <source>
        <dbReference type="Proteomes" id="UP000002615"/>
    </source>
</evidence>
<keyword evidence="2" id="KW-1185">Reference proteome</keyword>
<proteinExistence type="predicted"/>
<dbReference type="RefSeq" id="YP_003358384.1">
    <property type="nucleotide sequence ID" value="NC_013691.1"/>
</dbReference>
<dbReference type="EMBL" id="FN422398">
    <property type="protein sequence ID" value="CAZ66243.1"/>
    <property type="molecule type" value="Genomic_DNA"/>
</dbReference>
<dbReference type="OrthoDB" id="38491at10239"/>
<dbReference type="KEGG" id="vg:8684454"/>
<organism evidence="1 2">
    <name type="scientific">Pseudomonas phage LUZ7</name>
    <dbReference type="NCBI Taxonomy" id="655097"/>
    <lineage>
        <taxon>Viruses</taxon>
        <taxon>Duplodnaviria</taxon>
        <taxon>Heunggongvirae</taxon>
        <taxon>Uroviricota</taxon>
        <taxon>Caudoviricetes</taxon>
        <taxon>Schitoviridae</taxon>
        <taxon>Migulavirinae</taxon>
        <taxon>Luzseptimavirus</taxon>
        <taxon>Luzseptimavirus LUZ7</taxon>
    </lineage>
</organism>
<sequence length="65" mass="7680">MKPELEDEFLRHTFNRILYRKAWKEDLPGAMCMYQDLGATFTKLSNQGVTREDFELGWARIGRVV</sequence>
<name>C8ZKK1_9CAUD</name>
<evidence type="ECO:0000313" key="1">
    <source>
        <dbReference type="EMBL" id="CAZ66243.1"/>
    </source>
</evidence>
<dbReference type="GeneID" id="8684454"/>
<reference evidence="2" key="1">
    <citation type="journal article" date="2010" name="Virology">
        <title>Molecular and physiological analysis of three Pseudomonas aeruginosa phages belonging to the "N4-like viruses".</title>
        <authorList>
            <person name="Ceyssens P.J."/>
            <person name="Brabban A."/>
            <person name="Rogge L."/>
            <person name="Lewis M.S."/>
            <person name="Pickard D."/>
            <person name="Goulding D."/>
            <person name="Dougan G."/>
            <person name="Nob en J.P."/>
            <person name="Kropinski A."/>
            <person name="Kutter E."/>
            <person name="Lavigne R."/>
        </authorList>
    </citation>
    <scope>NUCLEOTIDE SEQUENCE [LARGE SCALE GENOMIC DNA]</scope>
</reference>
<accession>C8ZKK1</accession>